<dbReference type="InterPro" id="IPR003661">
    <property type="entry name" value="HisK_dim/P_dom"/>
</dbReference>
<accession>A0A1H3H8Q8</accession>
<evidence type="ECO:0000256" key="13">
    <source>
        <dbReference type="PROSITE-ProRule" id="PRU00169"/>
    </source>
</evidence>
<reference evidence="20" key="1">
    <citation type="submission" date="2016-10" db="EMBL/GenBank/DDBJ databases">
        <authorList>
            <person name="Varghese N."/>
            <person name="Submissions S."/>
        </authorList>
    </citation>
    <scope>NUCLEOTIDE SEQUENCE [LARGE SCALE GENOMIC DNA]</scope>
    <source>
        <strain evidence="20">DSM 173</strain>
    </source>
</reference>
<dbReference type="InterPro" id="IPR000014">
    <property type="entry name" value="PAS"/>
</dbReference>
<dbReference type="Pfam" id="PF00072">
    <property type="entry name" value="Response_reg"/>
    <property type="match status" value="1"/>
</dbReference>
<dbReference type="SMART" id="SM00073">
    <property type="entry name" value="HPT"/>
    <property type="match status" value="1"/>
</dbReference>
<dbReference type="PROSITE" id="PS50112">
    <property type="entry name" value="PAS"/>
    <property type="match status" value="1"/>
</dbReference>
<dbReference type="PROSITE" id="PS50113">
    <property type="entry name" value="PAC"/>
    <property type="match status" value="1"/>
</dbReference>
<evidence type="ECO:0000256" key="5">
    <source>
        <dbReference type="ARBA" id="ARBA00022553"/>
    </source>
</evidence>
<dbReference type="Gene3D" id="3.40.50.2300">
    <property type="match status" value="1"/>
</dbReference>
<feature type="domain" description="Response regulatory" evidence="15">
    <location>
        <begin position="728"/>
        <end position="844"/>
    </location>
</feature>
<dbReference type="InterPro" id="IPR005467">
    <property type="entry name" value="His_kinase_dom"/>
</dbReference>
<keyword evidence="20" id="KW-1185">Reference proteome</keyword>
<dbReference type="PROSITE" id="PS50894">
    <property type="entry name" value="HPT"/>
    <property type="match status" value="1"/>
</dbReference>
<evidence type="ECO:0000256" key="8">
    <source>
        <dbReference type="ARBA" id="ARBA00022840"/>
    </source>
</evidence>
<dbReference type="CDD" id="cd17546">
    <property type="entry name" value="REC_hyHK_CKI1_RcsC-like"/>
    <property type="match status" value="1"/>
</dbReference>
<dbReference type="Pfam" id="PF02518">
    <property type="entry name" value="HATPase_c"/>
    <property type="match status" value="1"/>
</dbReference>
<dbReference type="InterPro" id="IPR000700">
    <property type="entry name" value="PAS-assoc_C"/>
</dbReference>
<evidence type="ECO:0000256" key="3">
    <source>
        <dbReference type="ARBA" id="ARBA00012438"/>
    </source>
</evidence>
<sequence length="1076" mass="118044">MTWRDWLPFALLACLLAGMTLGVIQHRYYHEYSALGMRLLAMTTLKQHQFETWLREREQDAGFIYTSPFLAQLFTRWQQGDPTAAAQFQERIQRFISPYTFSAATLLDAQGQLYWSSQNAPPHLVPEIVQLAAEVSRAGEFRRSAPYIGRRGNPRVDFLAPLAGIQPAPVLVLHSHPEHWLDATAMIGTTLGETAELLLLRRDGERLLVLGALHRLRPTPSASYRVLALTAPAARWMLATAATPGEVVTGHDDRQQPVLGLALPIPSSDWLLLAKIDQAELLAGFGERALGIVFAGLLAIALSAIGFYLLRQRQQRQHQHRLEELVAARTQELRRRSHSLRALIDNLPHLAWMKDCDGRLVAVNRQLADLLGRTPAELIGKTDDDLYQPETATQYRTTDAAVIATRRQLTFEESLQNDPNSCYETFKAPILDEAGNVLGTVGFARDIAPQRAMEAELARRAELAESATRAKSAFLANMSHEIRTPMNAILGLTHLLRRDGATPLQSERLTKIEHATRHLLAILNDILDLSRIEAGKLMLEQSDFALAALLDQVSSLIADSAQAKGLSLQIEYPPDLPWLAGDVTRLRQVLLNYASNAVKFTERGTIVLRARLLTEDARGVLVRFEVQDTGIGIAPDQLAGLFRAFAQADVSTTRRYGGTGLGLAINLQLARLMGGETGAVSTPGVGSTFWFQVQLKRGQPRETRTTPVVDSVVERLEQRLRTQHARARLLLAEDNAINSEVALELLHAVGLDADTVDNGRAAVEQAQQGSYDLILMDMQMPIMDGLQATRHLRALPAWRDKPILAMTANAFLEDRRACLEAGMNDFVPKPVSPRDLFAALVRWLPETHPAQLIEEPVRTTTPAETTSETQRIIDCLSVLPGVNIAQGLAVMGGKQAKFLDLLARFAHSHCNDSQQMLAALEAGTRTRVRELAHALKGVSATLGATEIAAAATALDAQLKADPDASEDSVRAAIARIATAFAPITQVLTACQLPSADTDAAPDAASPPAAPEQAQAVLATLSDHLRKNDTQAIALLRAERSILQASLGATFERLERHVVEFEFEEALELLSCRLSAL</sequence>
<dbReference type="PANTHER" id="PTHR45339">
    <property type="entry name" value="HYBRID SIGNAL TRANSDUCTION HISTIDINE KINASE J"/>
    <property type="match status" value="1"/>
</dbReference>
<dbReference type="InterPro" id="IPR035965">
    <property type="entry name" value="PAS-like_dom_sf"/>
</dbReference>
<comment type="catalytic activity">
    <reaction evidence="1">
        <text>ATP + protein L-histidine = ADP + protein N-phospho-L-histidine.</text>
        <dbReference type="EC" id="2.7.13.3"/>
    </reaction>
</comment>
<evidence type="ECO:0000313" key="20">
    <source>
        <dbReference type="Proteomes" id="UP000198672"/>
    </source>
</evidence>
<dbReference type="InterPro" id="IPR013656">
    <property type="entry name" value="PAS_4"/>
</dbReference>
<evidence type="ECO:0000256" key="9">
    <source>
        <dbReference type="ARBA" id="ARBA00022989"/>
    </source>
</evidence>
<proteinExistence type="predicted"/>
<dbReference type="PROSITE" id="PS50109">
    <property type="entry name" value="HIS_KIN"/>
    <property type="match status" value="1"/>
</dbReference>
<gene>
    <name evidence="19" type="ORF">SAMN05421644_13021</name>
</gene>
<evidence type="ECO:0000256" key="6">
    <source>
        <dbReference type="ARBA" id="ARBA00022692"/>
    </source>
</evidence>
<dbReference type="PANTHER" id="PTHR45339:SF1">
    <property type="entry name" value="HYBRID SIGNAL TRANSDUCTION HISTIDINE KINASE J"/>
    <property type="match status" value="1"/>
</dbReference>
<organism evidence="19 20">
    <name type="scientific">Allochromatium warmingii</name>
    <name type="common">Chromatium warmingii</name>
    <dbReference type="NCBI Taxonomy" id="61595"/>
    <lineage>
        <taxon>Bacteria</taxon>
        <taxon>Pseudomonadati</taxon>
        <taxon>Pseudomonadota</taxon>
        <taxon>Gammaproteobacteria</taxon>
        <taxon>Chromatiales</taxon>
        <taxon>Chromatiaceae</taxon>
        <taxon>Allochromatium</taxon>
    </lineage>
</organism>
<protein>
    <recommendedName>
        <fullName evidence="3">histidine kinase</fullName>
        <ecNumber evidence="3">2.7.13.3</ecNumber>
    </recommendedName>
</protein>
<dbReference type="FunFam" id="3.30.565.10:FF:000010">
    <property type="entry name" value="Sensor histidine kinase RcsC"/>
    <property type="match status" value="1"/>
</dbReference>
<evidence type="ECO:0000259" key="14">
    <source>
        <dbReference type="PROSITE" id="PS50109"/>
    </source>
</evidence>
<dbReference type="InterPro" id="IPR001789">
    <property type="entry name" value="Sig_transdc_resp-reg_receiver"/>
</dbReference>
<dbReference type="PRINTS" id="PR00344">
    <property type="entry name" value="BCTRLSENSOR"/>
</dbReference>
<keyword evidence="9" id="KW-1133">Transmembrane helix</keyword>
<evidence type="ECO:0000313" key="19">
    <source>
        <dbReference type="EMBL" id="SDY11268.1"/>
    </source>
</evidence>
<dbReference type="GO" id="GO:0005886">
    <property type="term" value="C:plasma membrane"/>
    <property type="evidence" value="ECO:0007669"/>
    <property type="project" value="UniProtKB-SubCell"/>
</dbReference>
<dbReference type="EC" id="2.7.13.3" evidence="3"/>
<dbReference type="InterPro" id="IPR011006">
    <property type="entry name" value="CheY-like_superfamily"/>
</dbReference>
<dbReference type="SUPFAM" id="SSF47226">
    <property type="entry name" value="Histidine-containing phosphotransfer domain, HPT domain"/>
    <property type="match status" value="1"/>
</dbReference>
<dbReference type="SUPFAM" id="SSF52172">
    <property type="entry name" value="CheY-like"/>
    <property type="match status" value="1"/>
</dbReference>
<dbReference type="Pfam" id="PF01627">
    <property type="entry name" value="Hpt"/>
    <property type="match status" value="1"/>
</dbReference>
<evidence type="ECO:0000256" key="1">
    <source>
        <dbReference type="ARBA" id="ARBA00000085"/>
    </source>
</evidence>
<dbReference type="Gene3D" id="3.30.450.20">
    <property type="entry name" value="PAS domain"/>
    <property type="match status" value="1"/>
</dbReference>
<evidence type="ECO:0000259" key="15">
    <source>
        <dbReference type="PROSITE" id="PS50110"/>
    </source>
</evidence>
<keyword evidence="10" id="KW-0902">Two-component regulatory system</keyword>
<evidence type="ECO:0000256" key="12">
    <source>
        <dbReference type="PROSITE-ProRule" id="PRU00110"/>
    </source>
</evidence>
<dbReference type="NCBIfam" id="TIGR00229">
    <property type="entry name" value="sensory_box"/>
    <property type="match status" value="1"/>
</dbReference>
<name>A0A1H3H8Q8_ALLWA</name>
<evidence type="ECO:0000259" key="16">
    <source>
        <dbReference type="PROSITE" id="PS50112"/>
    </source>
</evidence>
<evidence type="ECO:0000256" key="4">
    <source>
        <dbReference type="ARBA" id="ARBA00022475"/>
    </source>
</evidence>
<dbReference type="Gene3D" id="1.10.287.130">
    <property type="match status" value="1"/>
</dbReference>
<keyword evidence="7" id="KW-0547">Nucleotide-binding</keyword>
<dbReference type="Pfam" id="PF08448">
    <property type="entry name" value="PAS_4"/>
    <property type="match status" value="1"/>
</dbReference>
<dbReference type="PROSITE" id="PS50110">
    <property type="entry name" value="RESPONSE_REGULATORY"/>
    <property type="match status" value="1"/>
</dbReference>
<keyword evidence="8" id="KW-0067">ATP-binding</keyword>
<dbReference type="InterPro" id="IPR036890">
    <property type="entry name" value="HATPase_C_sf"/>
</dbReference>
<evidence type="ECO:0000256" key="10">
    <source>
        <dbReference type="ARBA" id="ARBA00023012"/>
    </source>
</evidence>
<evidence type="ECO:0000259" key="18">
    <source>
        <dbReference type="PROSITE" id="PS50894"/>
    </source>
</evidence>
<dbReference type="InterPro" id="IPR003594">
    <property type="entry name" value="HATPase_dom"/>
</dbReference>
<comment type="subcellular location">
    <subcellularLocation>
        <location evidence="2">Cell membrane</location>
        <topology evidence="2">Multi-pass membrane protein</topology>
    </subcellularLocation>
</comment>
<dbReference type="SMART" id="SM00448">
    <property type="entry name" value="REC"/>
    <property type="match status" value="1"/>
</dbReference>
<keyword evidence="4" id="KW-1003">Cell membrane</keyword>
<evidence type="ECO:0000256" key="11">
    <source>
        <dbReference type="ARBA" id="ARBA00023136"/>
    </source>
</evidence>
<dbReference type="SUPFAM" id="SSF55785">
    <property type="entry name" value="PYP-like sensor domain (PAS domain)"/>
    <property type="match status" value="1"/>
</dbReference>
<dbReference type="SMART" id="SM00388">
    <property type="entry name" value="HisKA"/>
    <property type="match status" value="1"/>
</dbReference>
<feature type="modified residue" description="4-aspartylphosphate" evidence="13">
    <location>
        <position position="777"/>
    </location>
</feature>
<dbReference type="Gene3D" id="3.30.565.10">
    <property type="entry name" value="Histidine kinase-like ATPase, C-terminal domain"/>
    <property type="match status" value="1"/>
</dbReference>
<keyword evidence="11" id="KW-0472">Membrane</keyword>
<evidence type="ECO:0000256" key="2">
    <source>
        <dbReference type="ARBA" id="ARBA00004651"/>
    </source>
</evidence>
<dbReference type="InterPro" id="IPR004358">
    <property type="entry name" value="Sig_transdc_His_kin-like_C"/>
</dbReference>
<keyword evidence="6" id="KW-0812">Transmembrane</keyword>
<dbReference type="InterPro" id="IPR008207">
    <property type="entry name" value="Sig_transdc_His_kin_Hpt_dom"/>
</dbReference>
<feature type="modified residue" description="Phosphohistidine" evidence="12">
    <location>
        <position position="933"/>
    </location>
</feature>
<evidence type="ECO:0000259" key="17">
    <source>
        <dbReference type="PROSITE" id="PS50113"/>
    </source>
</evidence>
<dbReference type="EMBL" id="FNOW01000030">
    <property type="protein sequence ID" value="SDY11268.1"/>
    <property type="molecule type" value="Genomic_DNA"/>
</dbReference>
<dbReference type="Proteomes" id="UP000198672">
    <property type="component" value="Unassembled WGS sequence"/>
</dbReference>
<keyword evidence="5 13" id="KW-0597">Phosphoprotein</keyword>
<dbReference type="SUPFAM" id="SSF47384">
    <property type="entry name" value="Homodimeric domain of signal transducing histidine kinase"/>
    <property type="match status" value="1"/>
</dbReference>
<feature type="domain" description="Histidine kinase" evidence="14">
    <location>
        <begin position="477"/>
        <end position="697"/>
    </location>
</feature>
<dbReference type="CDD" id="cd00082">
    <property type="entry name" value="HisKA"/>
    <property type="match status" value="1"/>
</dbReference>
<dbReference type="STRING" id="61595.SAMN05421644_13021"/>
<dbReference type="Pfam" id="PF00512">
    <property type="entry name" value="HisKA"/>
    <property type="match status" value="1"/>
</dbReference>
<dbReference type="AlphaFoldDB" id="A0A1H3H8Q8"/>
<feature type="domain" description="HPt" evidence="18">
    <location>
        <begin position="894"/>
        <end position="990"/>
    </location>
</feature>
<dbReference type="SUPFAM" id="SSF55874">
    <property type="entry name" value="ATPase domain of HSP90 chaperone/DNA topoisomerase II/histidine kinase"/>
    <property type="match status" value="1"/>
</dbReference>
<dbReference type="SMART" id="SM00091">
    <property type="entry name" value="PAS"/>
    <property type="match status" value="1"/>
</dbReference>
<feature type="domain" description="PAS" evidence="16">
    <location>
        <begin position="336"/>
        <end position="418"/>
    </location>
</feature>
<dbReference type="GO" id="GO:0005524">
    <property type="term" value="F:ATP binding"/>
    <property type="evidence" value="ECO:0007669"/>
    <property type="project" value="UniProtKB-KW"/>
</dbReference>
<dbReference type="SMART" id="SM00387">
    <property type="entry name" value="HATPase_c"/>
    <property type="match status" value="1"/>
</dbReference>
<dbReference type="InterPro" id="IPR036641">
    <property type="entry name" value="HPT_dom_sf"/>
</dbReference>
<dbReference type="InterPro" id="IPR036097">
    <property type="entry name" value="HisK_dim/P_sf"/>
</dbReference>
<dbReference type="GO" id="GO:0000155">
    <property type="term" value="F:phosphorelay sensor kinase activity"/>
    <property type="evidence" value="ECO:0007669"/>
    <property type="project" value="InterPro"/>
</dbReference>
<dbReference type="CDD" id="cd16922">
    <property type="entry name" value="HATPase_EvgS-ArcB-TorS-like"/>
    <property type="match status" value="1"/>
</dbReference>
<evidence type="ECO:0000256" key="7">
    <source>
        <dbReference type="ARBA" id="ARBA00022741"/>
    </source>
</evidence>
<dbReference type="Gene3D" id="1.20.120.160">
    <property type="entry name" value="HPT domain"/>
    <property type="match status" value="1"/>
</dbReference>
<dbReference type="CDD" id="cd00130">
    <property type="entry name" value="PAS"/>
    <property type="match status" value="1"/>
</dbReference>
<feature type="domain" description="PAC" evidence="17">
    <location>
        <begin position="409"/>
        <end position="459"/>
    </location>
</feature>